<proteinExistence type="predicted"/>
<comment type="caution">
    <text evidence="3">The sequence shown here is derived from an EMBL/GenBank/DDBJ whole genome shotgun (WGS) entry which is preliminary data.</text>
</comment>
<evidence type="ECO:0000256" key="2">
    <source>
        <dbReference type="SAM" id="Phobius"/>
    </source>
</evidence>
<gene>
    <name evidence="3" type="ORF">HII17_09235</name>
</gene>
<organism evidence="3 4">
    <name type="scientific">Thalassotalea algicola</name>
    <dbReference type="NCBI Taxonomy" id="2716224"/>
    <lineage>
        <taxon>Bacteria</taxon>
        <taxon>Pseudomonadati</taxon>
        <taxon>Pseudomonadota</taxon>
        <taxon>Gammaproteobacteria</taxon>
        <taxon>Alteromonadales</taxon>
        <taxon>Colwelliaceae</taxon>
        <taxon>Thalassotalea</taxon>
    </lineage>
</organism>
<name>A0A7Y0Q847_9GAMM</name>
<evidence type="ECO:0000256" key="1">
    <source>
        <dbReference type="SAM" id="MobiDB-lite"/>
    </source>
</evidence>
<protein>
    <submittedName>
        <fullName evidence="3">DUF4405 domain-containing protein</fullName>
    </submittedName>
</protein>
<evidence type="ECO:0000313" key="3">
    <source>
        <dbReference type="EMBL" id="NMP31745.1"/>
    </source>
</evidence>
<keyword evidence="2" id="KW-0472">Membrane</keyword>
<feature type="transmembrane region" description="Helical" evidence="2">
    <location>
        <begin position="81"/>
        <end position="101"/>
    </location>
</feature>
<dbReference type="EMBL" id="JABBXH010000003">
    <property type="protein sequence ID" value="NMP31745.1"/>
    <property type="molecule type" value="Genomic_DNA"/>
</dbReference>
<evidence type="ECO:0000313" key="4">
    <source>
        <dbReference type="Proteomes" id="UP000568664"/>
    </source>
</evidence>
<accession>A0A7Y0Q847</accession>
<dbReference type="RefSeq" id="WP_169075092.1">
    <property type="nucleotide sequence ID" value="NZ_JABBXH010000003.1"/>
</dbReference>
<dbReference type="AlphaFoldDB" id="A0A7Y0Q847"/>
<keyword evidence="2" id="KW-1133">Transmembrane helix</keyword>
<feature type="region of interest" description="Disordered" evidence="1">
    <location>
        <begin position="206"/>
        <end position="228"/>
    </location>
</feature>
<keyword evidence="2" id="KW-0812">Transmembrane</keyword>
<keyword evidence="4" id="KW-1185">Reference proteome</keyword>
<feature type="transmembrane region" description="Helical" evidence="2">
    <location>
        <begin position="12"/>
        <end position="33"/>
    </location>
</feature>
<feature type="transmembrane region" description="Helical" evidence="2">
    <location>
        <begin position="40"/>
        <end position="61"/>
    </location>
</feature>
<reference evidence="3 4" key="1">
    <citation type="submission" date="2020-04" db="EMBL/GenBank/DDBJ databases">
        <title>Thalassotalea sp. M1531, isolated from the surface of marine red alga.</title>
        <authorList>
            <person name="Pang L."/>
            <person name="Lu D.-C."/>
        </authorList>
    </citation>
    <scope>NUCLEOTIDE SEQUENCE [LARGE SCALE GENOMIC DNA]</scope>
    <source>
        <strain evidence="3 4">M1531</strain>
    </source>
</reference>
<sequence>MLFFSSRFTARAFIGATLFIAFLVMLVTSVLLFSKQHSNLIALIHTLIGLVMVLTVIWHLFKNSRSLGQYLNPFKKQGGKFTITLPLALILIIYFVASPFLRLSPAMEVYRLGQSLKAADKGTDDEEHTFIERALKPDNATGQTITVELKKGAYFLWPQYAIWLETLDGEFVQPLYVTSAIGTNNFVNKVSKKDPSQVFTSHLMVGPDANPGEALTGGEDPESKDSRMRPESLPVFLHQLGMKAANGYFVPTGDSLTVDGYSGATMTDNFIYHAQLPSKLSGEYRVRLELNNSFDFNDYYSSDRFPDDEVYSGDGFSAQPSVVYQAVIDFDQPEQLLKMELIGRGHHSGRDGKIYGDIDNLTTALELVDRAIVSIASE</sequence>
<dbReference type="Proteomes" id="UP000568664">
    <property type="component" value="Unassembled WGS sequence"/>
</dbReference>